<reference evidence="2" key="1">
    <citation type="journal article" date="2011" name="Nature">
        <title>Genome sequence and analysis of the tuber crop potato.</title>
        <authorList>
            <consortium name="The Potato Genome Sequencing Consortium"/>
        </authorList>
    </citation>
    <scope>NUCLEOTIDE SEQUENCE [LARGE SCALE GENOMIC DNA]</scope>
    <source>
        <strain evidence="2">cv. DM1-3 516 R44</strain>
    </source>
</reference>
<organism evidence="1 2">
    <name type="scientific">Solanum tuberosum</name>
    <name type="common">Potato</name>
    <dbReference type="NCBI Taxonomy" id="4113"/>
    <lineage>
        <taxon>Eukaryota</taxon>
        <taxon>Viridiplantae</taxon>
        <taxon>Streptophyta</taxon>
        <taxon>Embryophyta</taxon>
        <taxon>Tracheophyta</taxon>
        <taxon>Spermatophyta</taxon>
        <taxon>Magnoliopsida</taxon>
        <taxon>eudicotyledons</taxon>
        <taxon>Gunneridae</taxon>
        <taxon>Pentapetalae</taxon>
        <taxon>asterids</taxon>
        <taxon>lamiids</taxon>
        <taxon>Solanales</taxon>
        <taxon>Solanaceae</taxon>
        <taxon>Solanoideae</taxon>
        <taxon>Solaneae</taxon>
        <taxon>Solanum</taxon>
    </lineage>
</organism>
<dbReference type="Gramene" id="PGSC0003DMT400083286">
    <property type="protein sequence ID" value="PGSC0003DMT400083286"/>
    <property type="gene ID" value="PGSC0003DMG402033165"/>
</dbReference>
<accession>M1D6U8</accession>
<dbReference type="InParanoid" id="M1D6U8"/>
<sequence length="51" mass="6171">MEISTQKKEKERVIHICCKLGKTRMTKYVNNLQVPVKIRCLMYNYFKYENG</sequence>
<name>M1D6U8_SOLTU</name>
<dbReference type="Proteomes" id="UP000011115">
    <property type="component" value="Unassembled WGS sequence"/>
</dbReference>
<evidence type="ECO:0000313" key="1">
    <source>
        <dbReference type="EnsemblPlants" id="PGSC0003DMT400083286"/>
    </source>
</evidence>
<dbReference type="PaxDb" id="4113-PGSC0003DMT400083286"/>
<keyword evidence="2" id="KW-1185">Reference proteome</keyword>
<dbReference type="AlphaFoldDB" id="M1D6U8"/>
<protein>
    <submittedName>
        <fullName evidence="1">Uncharacterized protein</fullName>
    </submittedName>
</protein>
<evidence type="ECO:0000313" key="2">
    <source>
        <dbReference type="Proteomes" id="UP000011115"/>
    </source>
</evidence>
<dbReference type="EnsemblPlants" id="PGSC0003DMT400083286">
    <property type="protein sequence ID" value="PGSC0003DMT400083286"/>
    <property type="gene ID" value="PGSC0003DMG402033165"/>
</dbReference>
<reference evidence="1" key="2">
    <citation type="submission" date="2015-06" db="UniProtKB">
        <authorList>
            <consortium name="EnsemblPlants"/>
        </authorList>
    </citation>
    <scope>IDENTIFICATION</scope>
    <source>
        <strain evidence="1">DM1-3 516 R44</strain>
    </source>
</reference>
<dbReference type="HOGENOM" id="CLU_3110142_0_0_1"/>
<proteinExistence type="predicted"/>